<dbReference type="Proteomes" id="UP000785200">
    <property type="component" value="Unassembled WGS sequence"/>
</dbReference>
<evidence type="ECO:0000256" key="10">
    <source>
        <dbReference type="ARBA" id="ARBA00023316"/>
    </source>
</evidence>
<dbReference type="GO" id="GO:0047911">
    <property type="term" value="F:galacturan 1,4-alpha-galacturonidase activity"/>
    <property type="evidence" value="ECO:0007669"/>
    <property type="project" value="UniProtKB-EC"/>
</dbReference>
<dbReference type="OrthoDB" id="187139at2759"/>
<dbReference type="InterPro" id="IPR000743">
    <property type="entry name" value="Glyco_hydro_28"/>
</dbReference>
<evidence type="ECO:0000313" key="18">
    <source>
        <dbReference type="Proteomes" id="UP000785200"/>
    </source>
</evidence>
<evidence type="ECO:0000256" key="15">
    <source>
        <dbReference type="RuleBase" id="RU361169"/>
    </source>
</evidence>
<keyword evidence="6" id="KW-1015">Disulfide bond</keyword>
<comment type="function">
    <text evidence="12">Specific in hydrolyzing the terminal glycosidic bond of polygalacturonic acid and oligogalacturonates.</text>
</comment>
<dbReference type="EC" id="3.2.1.67" evidence="13"/>
<evidence type="ECO:0000256" key="7">
    <source>
        <dbReference type="ARBA" id="ARBA00023180"/>
    </source>
</evidence>
<keyword evidence="9 15" id="KW-0326">Glycosidase</keyword>
<dbReference type="PANTHER" id="PTHR31736">
    <property type="match status" value="1"/>
</dbReference>
<keyword evidence="11" id="KW-0624">Polysaccharide degradation</keyword>
<keyword evidence="10" id="KW-0961">Cell wall biogenesis/degradation</keyword>
<comment type="subcellular location">
    <subcellularLocation>
        <location evidence="1">Secreted</location>
    </subcellularLocation>
</comment>
<evidence type="ECO:0000256" key="9">
    <source>
        <dbReference type="ARBA" id="ARBA00023295"/>
    </source>
</evidence>
<feature type="signal peptide" evidence="16">
    <location>
        <begin position="1"/>
        <end position="19"/>
    </location>
</feature>
<evidence type="ECO:0000256" key="16">
    <source>
        <dbReference type="SAM" id="SignalP"/>
    </source>
</evidence>
<dbReference type="Pfam" id="PF00295">
    <property type="entry name" value="Glyco_hydro_28"/>
    <property type="match status" value="1"/>
</dbReference>
<evidence type="ECO:0000256" key="2">
    <source>
        <dbReference type="ARBA" id="ARBA00008834"/>
    </source>
</evidence>
<accession>A0A9P7B158</accession>
<name>A0A9P7B158_9HELO</name>
<keyword evidence="8" id="KW-0119">Carbohydrate metabolism</keyword>
<evidence type="ECO:0000256" key="13">
    <source>
        <dbReference type="ARBA" id="ARBA00038933"/>
    </source>
</evidence>
<organism evidence="17 18">
    <name type="scientific">Hyphodiscus hymeniophilus</name>
    <dbReference type="NCBI Taxonomy" id="353542"/>
    <lineage>
        <taxon>Eukaryota</taxon>
        <taxon>Fungi</taxon>
        <taxon>Dikarya</taxon>
        <taxon>Ascomycota</taxon>
        <taxon>Pezizomycotina</taxon>
        <taxon>Leotiomycetes</taxon>
        <taxon>Helotiales</taxon>
        <taxon>Hyphodiscaceae</taxon>
        <taxon>Hyphodiscus</taxon>
    </lineage>
</organism>
<reference evidence="17" key="1">
    <citation type="submission" date="2019-07" db="EMBL/GenBank/DDBJ databases">
        <title>Hyphodiscus hymeniophilus genome sequencing and assembly.</title>
        <authorList>
            <person name="Kramer G."/>
            <person name="Nodwell J."/>
        </authorList>
    </citation>
    <scope>NUCLEOTIDE SEQUENCE</scope>
    <source>
        <strain evidence="17">ATCC 34498</strain>
    </source>
</reference>
<evidence type="ECO:0000256" key="11">
    <source>
        <dbReference type="ARBA" id="ARBA00023326"/>
    </source>
</evidence>
<keyword evidence="5 15" id="KW-0378">Hydrolase</keyword>
<comment type="catalytic activity">
    <reaction evidence="14">
        <text>[(1-&gt;4)-alpha-D-galacturonosyl](n) + H2O = alpha-D-galacturonate + [(1-&gt;4)-alpha-D-galacturonosyl](n-1)</text>
        <dbReference type="Rhea" id="RHEA:14117"/>
        <dbReference type="Rhea" id="RHEA-COMP:14570"/>
        <dbReference type="Rhea" id="RHEA-COMP:14572"/>
        <dbReference type="ChEBI" id="CHEBI:15377"/>
        <dbReference type="ChEBI" id="CHEBI:58658"/>
        <dbReference type="ChEBI" id="CHEBI:140523"/>
        <dbReference type="EC" id="3.2.1.67"/>
    </reaction>
</comment>
<dbReference type="InterPro" id="IPR012334">
    <property type="entry name" value="Pectin_lyas_fold"/>
</dbReference>
<evidence type="ECO:0000256" key="1">
    <source>
        <dbReference type="ARBA" id="ARBA00004613"/>
    </source>
</evidence>
<dbReference type="AlphaFoldDB" id="A0A9P7B158"/>
<evidence type="ECO:0000256" key="6">
    <source>
        <dbReference type="ARBA" id="ARBA00023157"/>
    </source>
</evidence>
<evidence type="ECO:0000256" key="12">
    <source>
        <dbReference type="ARBA" id="ARBA00037312"/>
    </source>
</evidence>
<comment type="similarity">
    <text evidence="2 15">Belongs to the glycosyl hydrolase 28 family.</text>
</comment>
<dbReference type="SUPFAM" id="SSF51126">
    <property type="entry name" value="Pectin lyase-like"/>
    <property type="match status" value="1"/>
</dbReference>
<evidence type="ECO:0000256" key="5">
    <source>
        <dbReference type="ARBA" id="ARBA00022801"/>
    </source>
</evidence>
<dbReference type="InterPro" id="IPR011050">
    <property type="entry name" value="Pectin_lyase_fold/virulence"/>
</dbReference>
<dbReference type="PANTHER" id="PTHR31736:SF12">
    <property type="entry name" value="EXO-POLYGALACTURONASE, PUTATIVE-RELATED"/>
    <property type="match status" value="1"/>
</dbReference>
<dbReference type="GO" id="GO:0071555">
    <property type="term" value="P:cell wall organization"/>
    <property type="evidence" value="ECO:0007669"/>
    <property type="project" value="UniProtKB-KW"/>
</dbReference>
<keyword evidence="18" id="KW-1185">Reference proteome</keyword>
<evidence type="ECO:0000256" key="4">
    <source>
        <dbReference type="ARBA" id="ARBA00022729"/>
    </source>
</evidence>
<evidence type="ECO:0000313" key="17">
    <source>
        <dbReference type="EMBL" id="KAG0652876.1"/>
    </source>
</evidence>
<evidence type="ECO:0000256" key="8">
    <source>
        <dbReference type="ARBA" id="ARBA00023277"/>
    </source>
</evidence>
<evidence type="ECO:0000256" key="14">
    <source>
        <dbReference type="ARBA" id="ARBA00048766"/>
    </source>
</evidence>
<sequence length="436" mass="47125">MRSLLSFAAVAALTSFVSASPYFPWGPPPSSPAHNGQTCTVTALGHSRDDTPQILEAFEECNNGGTVVFPEGENYTIATRLNPVLYDVTVEWKGIWTMSDNLNYWRNNSYPIAFQNHHAGIVFTGERIYINGYGTGGINGQGNAWYNAEQKVTQPGRPMPFVFWNTSDVFVEHFFVIDPPLWSLNIMNGTNMWFDDIVCNATAVNAPFGTNWVQNTDGFDTMDTYNVKLTNFVYQGGDDCIAVKPRTYNLFAQNVTCHGGNGVAIGSLGQYLEDSSVINVLIKDVNVLIHNNDMEDGAYIKTWVGALVPQDSYESNFLPRGGGWGVVQNVRFENFFIQGAGIGAAISEDSGDNGSYTGSSLMEISNIAFVNFTGYTQGGKGNRTAEVGCSKVHPCFNIAFRNFSLADAANGTANSAQGTCSFISPGGVTGLTGGGC</sequence>
<keyword evidence="4 16" id="KW-0732">Signal</keyword>
<proteinExistence type="inferred from homology"/>
<protein>
    <recommendedName>
        <fullName evidence="13">galacturonan 1,4-alpha-galacturonidase</fullName>
        <ecNumber evidence="13">3.2.1.67</ecNumber>
    </recommendedName>
</protein>
<gene>
    <name evidence="17" type="ORF">D0Z07_0392</name>
</gene>
<dbReference type="GO" id="GO:0005576">
    <property type="term" value="C:extracellular region"/>
    <property type="evidence" value="ECO:0007669"/>
    <property type="project" value="UniProtKB-SubCell"/>
</dbReference>
<dbReference type="Gene3D" id="2.160.20.10">
    <property type="entry name" value="Single-stranded right-handed beta-helix, Pectin lyase-like"/>
    <property type="match status" value="1"/>
</dbReference>
<evidence type="ECO:0000256" key="3">
    <source>
        <dbReference type="ARBA" id="ARBA00022525"/>
    </source>
</evidence>
<comment type="caution">
    <text evidence="17">The sequence shown here is derived from an EMBL/GenBank/DDBJ whole genome shotgun (WGS) entry which is preliminary data.</text>
</comment>
<dbReference type="GO" id="GO:0004650">
    <property type="term" value="F:polygalacturonase activity"/>
    <property type="evidence" value="ECO:0007669"/>
    <property type="project" value="InterPro"/>
</dbReference>
<dbReference type="EMBL" id="VNKQ01000002">
    <property type="protein sequence ID" value="KAG0652876.1"/>
    <property type="molecule type" value="Genomic_DNA"/>
</dbReference>
<keyword evidence="3" id="KW-0964">Secreted</keyword>
<feature type="chain" id="PRO_5040182016" description="galacturonan 1,4-alpha-galacturonidase" evidence="16">
    <location>
        <begin position="20"/>
        <end position="436"/>
    </location>
</feature>
<dbReference type="GO" id="GO:0000272">
    <property type="term" value="P:polysaccharide catabolic process"/>
    <property type="evidence" value="ECO:0007669"/>
    <property type="project" value="UniProtKB-KW"/>
</dbReference>
<keyword evidence="7" id="KW-0325">Glycoprotein</keyword>